<keyword evidence="9" id="KW-0460">Magnesium</keyword>
<keyword evidence="11 13" id="KW-0472">Membrane</keyword>
<comment type="pathway">
    <text evidence="3">Protein modification; protein glycosylation.</text>
</comment>
<evidence type="ECO:0000256" key="12">
    <source>
        <dbReference type="ARBA" id="ARBA00047353"/>
    </source>
</evidence>
<evidence type="ECO:0000256" key="1">
    <source>
        <dbReference type="ARBA" id="ARBA00001946"/>
    </source>
</evidence>
<dbReference type="PANTHER" id="PTHR21528">
    <property type="entry name" value="DEHYDRODOLICHYL DIPHOSPHATE SYNTHASE COMPLEX SUBUNIT NUS1"/>
    <property type="match status" value="1"/>
</dbReference>
<dbReference type="RefSeq" id="XP_006689082.1">
    <property type="nucleotide sequence ID" value="XM_006689019.1"/>
</dbReference>
<evidence type="ECO:0000256" key="8">
    <source>
        <dbReference type="ARBA" id="ARBA00022824"/>
    </source>
</evidence>
<dbReference type="AlphaFoldDB" id="G3B8S3"/>
<dbReference type="GO" id="GO:0005789">
    <property type="term" value="C:endoplasmic reticulum membrane"/>
    <property type="evidence" value="ECO:0007669"/>
    <property type="project" value="UniProtKB-SubCell"/>
</dbReference>
<organism evidence="15">
    <name type="scientific">Candida tenuis (strain ATCC 10573 / BCRC 21748 / CBS 615 / JCM 9827 / NBRC 10315 / NRRL Y-1498 / VKM Y-70)</name>
    <name type="common">Yeast</name>
    <name type="synonym">Yamadazyma tenuis</name>
    <dbReference type="NCBI Taxonomy" id="590646"/>
    <lineage>
        <taxon>Eukaryota</taxon>
        <taxon>Fungi</taxon>
        <taxon>Dikarya</taxon>
        <taxon>Ascomycota</taxon>
        <taxon>Saccharomycotina</taxon>
        <taxon>Pichiomycetes</taxon>
        <taxon>Debaryomycetaceae</taxon>
        <taxon>Yamadazyma</taxon>
    </lineage>
</organism>
<dbReference type="EC" id="2.5.1.87" evidence="5"/>
<evidence type="ECO:0000256" key="3">
    <source>
        <dbReference type="ARBA" id="ARBA00004922"/>
    </source>
</evidence>
<dbReference type="OrthoDB" id="19639at2759"/>
<dbReference type="KEGG" id="cten:18248066"/>
<evidence type="ECO:0000256" key="6">
    <source>
        <dbReference type="ARBA" id="ARBA00022679"/>
    </source>
</evidence>
<dbReference type="GO" id="GO:1904423">
    <property type="term" value="C:dehydrodolichyl diphosphate synthase complex"/>
    <property type="evidence" value="ECO:0007669"/>
    <property type="project" value="InterPro"/>
</dbReference>
<keyword evidence="10 13" id="KW-1133">Transmembrane helix</keyword>
<evidence type="ECO:0000256" key="7">
    <source>
        <dbReference type="ARBA" id="ARBA00022692"/>
    </source>
</evidence>
<keyword evidence="15" id="KW-1185">Reference proteome</keyword>
<dbReference type="EMBL" id="GL996527">
    <property type="protein sequence ID" value="EGV62912.1"/>
    <property type="molecule type" value="Genomic_DNA"/>
</dbReference>
<dbReference type="GO" id="GO:0045547">
    <property type="term" value="F:ditrans,polycis-polyprenyl diphosphate synthase [(2E,6E)-farnesyl diphosphate specific] activity"/>
    <property type="evidence" value="ECO:0007669"/>
    <property type="project" value="UniProtKB-EC"/>
</dbReference>
<keyword evidence="8" id="KW-0256">Endoplasmic reticulum</keyword>
<feature type="transmembrane region" description="Helical" evidence="13">
    <location>
        <begin position="102"/>
        <end position="124"/>
    </location>
</feature>
<dbReference type="STRING" id="590646.G3B8S3"/>
<evidence type="ECO:0000313" key="15">
    <source>
        <dbReference type="Proteomes" id="UP000000707"/>
    </source>
</evidence>
<protein>
    <recommendedName>
        <fullName evidence="5">ditrans,polycis-polyprenyl diphosphate synthase [(2E,6E)-farnesyldiphosphate specific]</fullName>
        <ecNumber evidence="5">2.5.1.87</ecNumber>
    </recommendedName>
</protein>
<name>G3B8S3_CANTC</name>
<dbReference type="UniPathway" id="UPA00378"/>
<comment type="similarity">
    <text evidence="4">Belongs to the UPP synthase family.</text>
</comment>
<dbReference type="GeneID" id="18248066"/>
<evidence type="ECO:0000256" key="4">
    <source>
        <dbReference type="ARBA" id="ARBA00005432"/>
    </source>
</evidence>
<evidence type="ECO:0000256" key="5">
    <source>
        <dbReference type="ARBA" id="ARBA00012596"/>
    </source>
</evidence>
<dbReference type="InterPro" id="IPR036424">
    <property type="entry name" value="UPP_synth-like_sf"/>
</dbReference>
<reference evidence="14 15" key="1">
    <citation type="journal article" date="2011" name="Proc. Natl. Acad. Sci. U.S.A.">
        <title>Comparative genomics of xylose-fermenting fungi for enhanced biofuel production.</title>
        <authorList>
            <person name="Wohlbach D.J."/>
            <person name="Kuo A."/>
            <person name="Sato T.K."/>
            <person name="Potts K.M."/>
            <person name="Salamov A.A."/>
            <person name="LaButti K.M."/>
            <person name="Sun H."/>
            <person name="Clum A."/>
            <person name="Pangilinan J.L."/>
            <person name="Lindquist E.A."/>
            <person name="Lucas S."/>
            <person name="Lapidus A."/>
            <person name="Jin M."/>
            <person name="Gunawan C."/>
            <person name="Balan V."/>
            <person name="Dale B.E."/>
            <person name="Jeffries T.W."/>
            <person name="Zinkel R."/>
            <person name="Barry K.W."/>
            <person name="Grigoriev I.V."/>
            <person name="Gasch A.P."/>
        </authorList>
    </citation>
    <scope>NUCLEOTIDE SEQUENCE [LARGE SCALE GENOMIC DNA]</scope>
    <source>
        <strain evidence="15">ATCC 10573 / BCRC 21748 / CBS 615 / JCM 9827 / NBRC 10315 / NRRL Y-1498 / VKM Y-70</strain>
    </source>
</reference>
<sequence>MSIGNTDETVATDAIVPDSITATALPANGDGLVSRKPTARVQVVKPLEVSTDTAQKHPPNSLRNTGIVSVFFWLVDELRRFIGGGSSSAANDSKSTGSTSTINLFITYFNHAILLIIFFIISIYKNYLYVRRRIHLKFLNLTYFPNKSPHIIRDDVNKLSRIPKRVSCIVNFKDEEEENGGIDGLINDISELTAWSVSAGIQELSIYEYNGVINDYYLELNRYINKNLKNYFGTEYVPNISIKSPHSSKVLVNKPEKPIDLYVNLLSKVDGKPTIVELTKTISELAINRELSVKDITIDLINDELVELVGSEPDLMIIFNPNLDLQDYPPWHIRLTELYWEPDNKDITYAVFIRALQNYAKAKVNVGK</sequence>
<dbReference type="Proteomes" id="UP000000707">
    <property type="component" value="Unassembled WGS sequence"/>
</dbReference>
<comment type="subcellular location">
    <subcellularLocation>
        <location evidence="2">Endoplasmic reticulum membrane</location>
    </subcellularLocation>
</comment>
<accession>G3B8S3</accession>
<evidence type="ECO:0000256" key="13">
    <source>
        <dbReference type="SAM" id="Phobius"/>
    </source>
</evidence>
<evidence type="ECO:0000256" key="2">
    <source>
        <dbReference type="ARBA" id="ARBA00004586"/>
    </source>
</evidence>
<dbReference type="InterPro" id="IPR038887">
    <property type="entry name" value="Nus1/NgBR"/>
</dbReference>
<keyword evidence="6" id="KW-0808">Transferase</keyword>
<comment type="cofactor">
    <cofactor evidence="1">
        <name>Mg(2+)</name>
        <dbReference type="ChEBI" id="CHEBI:18420"/>
    </cofactor>
</comment>
<evidence type="ECO:0000313" key="14">
    <source>
        <dbReference type="EMBL" id="EGV62912.1"/>
    </source>
</evidence>
<dbReference type="SUPFAM" id="SSF64005">
    <property type="entry name" value="Undecaprenyl diphosphate synthase"/>
    <property type="match status" value="1"/>
</dbReference>
<dbReference type="Gene3D" id="3.40.1180.10">
    <property type="entry name" value="Decaprenyl diphosphate synthase-like"/>
    <property type="match status" value="1"/>
</dbReference>
<proteinExistence type="inferred from homology"/>
<dbReference type="PANTHER" id="PTHR21528:SF0">
    <property type="entry name" value="DEHYDRODOLICHYL DIPHOSPHATE SYNTHASE COMPLEX SUBUNIT NUS1"/>
    <property type="match status" value="1"/>
</dbReference>
<comment type="catalytic activity">
    <reaction evidence="12">
        <text>n isopentenyl diphosphate + (2E,6E)-farnesyl diphosphate = a di-trans,poly-cis-polyprenyl diphosphate + n diphosphate</text>
        <dbReference type="Rhea" id="RHEA:53008"/>
        <dbReference type="Rhea" id="RHEA-COMP:19494"/>
        <dbReference type="ChEBI" id="CHEBI:33019"/>
        <dbReference type="ChEBI" id="CHEBI:128769"/>
        <dbReference type="ChEBI" id="CHEBI:136960"/>
        <dbReference type="ChEBI" id="CHEBI:175763"/>
        <dbReference type="EC" id="2.5.1.87"/>
    </reaction>
</comment>
<dbReference type="eggNOG" id="KOG2818">
    <property type="taxonomic scope" value="Eukaryota"/>
</dbReference>
<evidence type="ECO:0000256" key="9">
    <source>
        <dbReference type="ARBA" id="ARBA00022842"/>
    </source>
</evidence>
<keyword evidence="7 13" id="KW-0812">Transmembrane</keyword>
<evidence type="ECO:0000256" key="10">
    <source>
        <dbReference type="ARBA" id="ARBA00022989"/>
    </source>
</evidence>
<gene>
    <name evidence="14" type="ORF">CANTEDRAFT_115880</name>
</gene>
<evidence type="ECO:0000256" key="11">
    <source>
        <dbReference type="ARBA" id="ARBA00023136"/>
    </source>
</evidence>